<dbReference type="GO" id="GO:0005667">
    <property type="term" value="C:transcription regulator complex"/>
    <property type="evidence" value="ECO:0007669"/>
    <property type="project" value="TreeGrafter"/>
</dbReference>
<evidence type="ECO:0000256" key="4">
    <source>
        <dbReference type="ARBA" id="ARBA00022833"/>
    </source>
</evidence>
<protein>
    <recommendedName>
        <fullName evidence="5">C2H2 type master regulator of conidiophore development brlA</fullName>
    </recommendedName>
</protein>
<reference evidence="9 10" key="1">
    <citation type="submission" date="2019-04" db="EMBL/GenBank/DDBJ databases">
        <title>Comparative genomics and transcriptomics to analyze fruiting body development in filamentous ascomycetes.</title>
        <authorList>
            <consortium name="DOE Joint Genome Institute"/>
            <person name="Lutkenhaus R."/>
            <person name="Traeger S."/>
            <person name="Breuer J."/>
            <person name="Kuo A."/>
            <person name="Lipzen A."/>
            <person name="Pangilinan J."/>
            <person name="Dilworth D."/>
            <person name="Sandor L."/>
            <person name="Poggeler S."/>
            <person name="Barry K."/>
            <person name="Grigoriev I.V."/>
            <person name="Nowrousian M."/>
        </authorList>
    </citation>
    <scope>NUCLEOTIDE SEQUENCE [LARGE SCALE GENOMIC DNA]</scope>
    <source>
        <strain evidence="9 10">CBS 389.68</strain>
    </source>
</reference>
<evidence type="ECO:0000256" key="2">
    <source>
        <dbReference type="ARBA" id="ARBA00022737"/>
    </source>
</evidence>
<gene>
    <name evidence="9" type="ORF">EX30DRAFT_344548</name>
</gene>
<dbReference type="STRING" id="341454.A0A4S2MJC8"/>
<feature type="region of interest" description="Disordered" evidence="7">
    <location>
        <begin position="30"/>
        <end position="96"/>
    </location>
</feature>
<accession>A0A4S2MJC8</accession>
<feature type="compositionally biased region" description="Low complexity" evidence="7">
    <location>
        <begin position="30"/>
        <end position="41"/>
    </location>
</feature>
<keyword evidence="10" id="KW-1185">Reference proteome</keyword>
<evidence type="ECO:0000256" key="1">
    <source>
        <dbReference type="ARBA" id="ARBA00022723"/>
    </source>
</evidence>
<feature type="compositionally biased region" description="Pro residues" evidence="7">
    <location>
        <begin position="84"/>
        <end position="93"/>
    </location>
</feature>
<dbReference type="InParanoid" id="A0A4S2MJC8"/>
<dbReference type="PANTHER" id="PTHR14003:SF19">
    <property type="entry name" value="YY2 TRANSCRIPTION FACTOR"/>
    <property type="match status" value="1"/>
</dbReference>
<dbReference type="PANTHER" id="PTHR14003">
    <property type="entry name" value="TRANSCRIPTIONAL REPRESSOR PROTEIN YY"/>
    <property type="match status" value="1"/>
</dbReference>
<feature type="region of interest" description="Disordered" evidence="7">
    <location>
        <begin position="121"/>
        <end position="142"/>
    </location>
</feature>
<dbReference type="GO" id="GO:0000981">
    <property type="term" value="F:DNA-binding transcription factor activity, RNA polymerase II-specific"/>
    <property type="evidence" value="ECO:0007669"/>
    <property type="project" value="TreeGrafter"/>
</dbReference>
<dbReference type="SUPFAM" id="SSF57667">
    <property type="entry name" value="beta-beta-alpha zinc fingers"/>
    <property type="match status" value="1"/>
</dbReference>
<feature type="domain" description="C2H2-type" evidence="8">
    <location>
        <begin position="150"/>
        <end position="176"/>
    </location>
</feature>
<keyword evidence="3 6" id="KW-0863">Zinc-finger</keyword>
<evidence type="ECO:0000313" key="9">
    <source>
        <dbReference type="EMBL" id="TGZ76875.1"/>
    </source>
</evidence>
<dbReference type="OrthoDB" id="6365676at2759"/>
<dbReference type="GO" id="GO:0000978">
    <property type="term" value="F:RNA polymerase II cis-regulatory region sequence-specific DNA binding"/>
    <property type="evidence" value="ECO:0007669"/>
    <property type="project" value="TreeGrafter"/>
</dbReference>
<dbReference type="Proteomes" id="UP000298138">
    <property type="component" value="Unassembled WGS sequence"/>
</dbReference>
<proteinExistence type="predicted"/>
<evidence type="ECO:0000256" key="3">
    <source>
        <dbReference type="ARBA" id="ARBA00022771"/>
    </source>
</evidence>
<evidence type="ECO:0000256" key="5">
    <source>
        <dbReference type="ARBA" id="ARBA00044085"/>
    </source>
</evidence>
<dbReference type="AlphaFoldDB" id="A0A4S2MJC8"/>
<feature type="compositionally biased region" description="Low complexity" evidence="7">
    <location>
        <begin position="53"/>
        <end position="77"/>
    </location>
</feature>
<evidence type="ECO:0000313" key="10">
    <source>
        <dbReference type="Proteomes" id="UP000298138"/>
    </source>
</evidence>
<feature type="domain" description="C2H2-type" evidence="8">
    <location>
        <begin position="177"/>
        <end position="206"/>
    </location>
</feature>
<name>A0A4S2MJC8_9PEZI</name>
<feature type="region of interest" description="Disordered" evidence="7">
    <location>
        <begin position="198"/>
        <end position="228"/>
    </location>
</feature>
<dbReference type="SMART" id="SM00355">
    <property type="entry name" value="ZnF_C2H2"/>
    <property type="match status" value="2"/>
</dbReference>
<keyword evidence="2" id="KW-0677">Repeat</keyword>
<sequence>MDHHWAITTSSGRRVSLLCDEKPEFTHHPSYASSVASSYASPTPPPSPDYRRPYAPLRTDSISSTCSSTTSLSTVSSQGLYSPRTPPTMPLPPLEKILPVSETTYFPAKPSALAEMPIDERLSPSTSSTPSSPKSSSAAASAVKRATRRYSCHCGKSFTTSGHLARHTRIHTGEKNYVCPEEGCGARFSRQDNCMQHFRTHQSGSGSKRTSRKRRASNIGHTQQPPVAQRIIEPTVAPTPKAPVNHHHQHQQSPNVYYPPVYAVVDHNAPPPQYPPYGGEAGLAALASVACSTYT</sequence>
<evidence type="ECO:0000259" key="8">
    <source>
        <dbReference type="PROSITE" id="PS50157"/>
    </source>
</evidence>
<dbReference type="EMBL" id="ML220164">
    <property type="protein sequence ID" value="TGZ76875.1"/>
    <property type="molecule type" value="Genomic_DNA"/>
</dbReference>
<evidence type="ECO:0000256" key="7">
    <source>
        <dbReference type="SAM" id="MobiDB-lite"/>
    </source>
</evidence>
<dbReference type="GO" id="GO:0008270">
    <property type="term" value="F:zinc ion binding"/>
    <property type="evidence" value="ECO:0007669"/>
    <property type="project" value="UniProtKB-KW"/>
</dbReference>
<dbReference type="PROSITE" id="PS00028">
    <property type="entry name" value="ZINC_FINGER_C2H2_1"/>
    <property type="match status" value="1"/>
</dbReference>
<keyword evidence="1" id="KW-0479">Metal-binding</keyword>
<dbReference type="Pfam" id="PF00096">
    <property type="entry name" value="zf-C2H2"/>
    <property type="match status" value="2"/>
</dbReference>
<organism evidence="9 10">
    <name type="scientific">Ascodesmis nigricans</name>
    <dbReference type="NCBI Taxonomy" id="341454"/>
    <lineage>
        <taxon>Eukaryota</taxon>
        <taxon>Fungi</taxon>
        <taxon>Dikarya</taxon>
        <taxon>Ascomycota</taxon>
        <taxon>Pezizomycotina</taxon>
        <taxon>Pezizomycetes</taxon>
        <taxon>Pezizales</taxon>
        <taxon>Ascodesmidaceae</taxon>
        <taxon>Ascodesmis</taxon>
    </lineage>
</organism>
<feature type="compositionally biased region" description="Low complexity" evidence="7">
    <location>
        <begin position="123"/>
        <end position="142"/>
    </location>
</feature>
<dbReference type="GO" id="GO:0000785">
    <property type="term" value="C:chromatin"/>
    <property type="evidence" value="ECO:0007669"/>
    <property type="project" value="TreeGrafter"/>
</dbReference>
<dbReference type="FunFam" id="3.30.160.60:FF:002343">
    <property type="entry name" value="Zinc finger protein 33A"/>
    <property type="match status" value="1"/>
</dbReference>
<dbReference type="InterPro" id="IPR013087">
    <property type="entry name" value="Znf_C2H2_type"/>
</dbReference>
<dbReference type="InterPro" id="IPR036236">
    <property type="entry name" value="Znf_C2H2_sf"/>
</dbReference>
<dbReference type="PROSITE" id="PS50157">
    <property type="entry name" value="ZINC_FINGER_C2H2_2"/>
    <property type="match status" value="2"/>
</dbReference>
<dbReference type="Gene3D" id="3.30.160.60">
    <property type="entry name" value="Classic Zinc Finger"/>
    <property type="match status" value="2"/>
</dbReference>
<keyword evidence="4" id="KW-0862">Zinc</keyword>
<evidence type="ECO:0000256" key="6">
    <source>
        <dbReference type="PROSITE-ProRule" id="PRU00042"/>
    </source>
</evidence>